<evidence type="ECO:0000313" key="13">
    <source>
        <dbReference type="EMBL" id="KAG5683119.1"/>
    </source>
</evidence>
<evidence type="ECO:0000256" key="5">
    <source>
        <dbReference type="ARBA" id="ARBA00022989"/>
    </source>
</evidence>
<feature type="transmembrane region" description="Helical" evidence="12">
    <location>
        <begin position="284"/>
        <end position="307"/>
    </location>
</feature>
<keyword evidence="6 12" id="KW-0472">Membrane</keyword>
<accession>A0A9J6CMN0</accession>
<evidence type="ECO:0000256" key="1">
    <source>
        <dbReference type="ARBA" id="ARBA00004141"/>
    </source>
</evidence>
<keyword evidence="14" id="KW-1185">Reference proteome</keyword>
<dbReference type="GO" id="GO:0007165">
    <property type="term" value="P:signal transduction"/>
    <property type="evidence" value="ECO:0007669"/>
    <property type="project" value="UniProtKB-KW"/>
</dbReference>
<proteinExistence type="inferred from homology"/>
<dbReference type="EMBL" id="JADBJN010000001">
    <property type="protein sequence ID" value="KAG5683119.1"/>
    <property type="molecule type" value="Genomic_DNA"/>
</dbReference>
<keyword evidence="2 12" id="KW-0716">Sensory transduction</keyword>
<keyword evidence="5 12" id="KW-1133">Transmembrane helix</keyword>
<dbReference type="GO" id="GO:0004984">
    <property type="term" value="F:olfactory receptor activity"/>
    <property type="evidence" value="ECO:0007669"/>
    <property type="project" value="InterPro"/>
</dbReference>
<evidence type="ECO:0000256" key="11">
    <source>
        <dbReference type="ARBA" id="ARBA00038679"/>
    </source>
</evidence>
<dbReference type="PANTHER" id="PTHR21137:SF37">
    <property type="entry name" value="ODORANT RECEPTOR 46A, ISOFORM B-RELATED"/>
    <property type="match status" value="1"/>
</dbReference>
<feature type="transmembrane region" description="Helical" evidence="12">
    <location>
        <begin position="181"/>
        <end position="202"/>
    </location>
</feature>
<feature type="transmembrane region" description="Helical" evidence="12">
    <location>
        <begin position="30"/>
        <end position="54"/>
    </location>
</feature>
<feature type="transmembrane region" description="Helical" evidence="12">
    <location>
        <begin position="256"/>
        <end position="278"/>
    </location>
</feature>
<keyword evidence="8 12" id="KW-0807">Transducer</keyword>
<reference evidence="13" key="1">
    <citation type="submission" date="2021-03" db="EMBL/GenBank/DDBJ databases">
        <title>Chromosome level genome of the anhydrobiotic midge Polypedilum vanderplanki.</title>
        <authorList>
            <person name="Yoshida Y."/>
            <person name="Kikawada T."/>
            <person name="Gusev O."/>
        </authorList>
    </citation>
    <scope>NUCLEOTIDE SEQUENCE</scope>
    <source>
        <strain evidence="13">NIAS01</strain>
        <tissue evidence="13">Whole body or cell culture</tissue>
    </source>
</reference>
<evidence type="ECO:0000256" key="2">
    <source>
        <dbReference type="ARBA" id="ARBA00022606"/>
    </source>
</evidence>
<keyword evidence="4 12" id="KW-0552">Olfaction</keyword>
<evidence type="ECO:0000256" key="7">
    <source>
        <dbReference type="ARBA" id="ARBA00023170"/>
    </source>
</evidence>
<sequence>MDLNVFKVPIGFLKFCGIWIPKDSSQIYKIYAYFMQILFLYIWSLMMGAAVFYQKNLIDLSSALTFFFTYFVCVIKCVNLIFKIDKFLLLIEDVKKAIKDYGLTEIYIEKHLSFGKKLFLAYWMPVVVTVGIGAIKPYIILKISYQMWFPYDPSIENSVFLFYLSATYQSVETLLYSTANVMIDTVSFIVMVYLVAMLEHLCDKLENLKRHKLINLDGSINKKKKIDNYKELLKCVNYQRTIEKLVRETERIFSKVIAVQGSFMAIILCPVIYALSIMTFPDDFMAMLTFFTYTMAMISQISIPCYYGAKISFAFDEISYSAFYSDWFYEDQKYRKDFKFVMQNATRQFKLTAFGLYKINLQTFGKVLNMAYSLYAVVKRVNK</sequence>
<keyword evidence="3 12" id="KW-0812">Transmembrane</keyword>
<keyword evidence="7 12" id="KW-0675">Receptor</keyword>
<comment type="caution">
    <text evidence="13">The sequence shown here is derived from an EMBL/GenBank/DDBJ whole genome shotgun (WGS) entry which is preliminary data.</text>
</comment>
<comment type="caution">
    <text evidence="12">Lacks conserved residue(s) required for the propagation of feature annotation.</text>
</comment>
<evidence type="ECO:0000256" key="8">
    <source>
        <dbReference type="ARBA" id="ARBA00023224"/>
    </source>
</evidence>
<feature type="transmembrane region" description="Helical" evidence="12">
    <location>
        <begin position="60"/>
        <end position="82"/>
    </location>
</feature>
<dbReference type="GO" id="GO:0005549">
    <property type="term" value="F:odorant binding"/>
    <property type="evidence" value="ECO:0007669"/>
    <property type="project" value="InterPro"/>
</dbReference>
<protein>
    <recommendedName>
        <fullName evidence="12">Odorant receptor</fullName>
    </recommendedName>
</protein>
<gene>
    <name evidence="13" type="ORF">PVAND_012420</name>
</gene>
<evidence type="ECO:0000256" key="9">
    <source>
        <dbReference type="ARBA" id="ARBA00037764"/>
    </source>
</evidence>
<evidence type="ECO:0000256" key="6">
    <source>
        <dbReference type="ARBA" id="ARBA00023136"/>
    </source>
</evidence>
<comment type="subunit">
    <text evidence="11">Interacts with Orco. Complexes exist early in the endomembrane system in olfactory sensory neurons (OSNs), coupling these complexes to the conserved ciliary trafficking pathway.</text>
</comment>
<evidence type="ECO:0000256" key="4">
    <source>
        <dbReference type="ARBA" id="ARBA00022725"/>
    </source>
</evidence>
<dbReference type="OrthoDB" id="7548151at2759"/>
<evidence type="ECO:0000313" key="14">
    <source>
        <dbReference type="Proteomes" id="UP001107558"/>
    </source>
</evidence>
<dbReference type="Proteomes" id="UP001107558">
    <property type="component" value="Chromosome 1"/>
</dbReference>
<organism evidence="13 14">
    <name type="scientific">Polypedilum vanderplanki</name>
    <name type="common">Sleeping chironomid midge</name>
    <dbReference type="NCBI Taxonomy" id="319348"/>
    <lineage>
        <taxon>Eukaryota</taxon>
        <taxon>Metazoa</taxon>
        <taxon>Ecdysozoa</taxon>
        <taxon>Arthropoda</taxon>
        <taxon>Hexapoda</taxon>
        <taxon>Insecta</taxon>
        <taxon>Pterygota</taxon>
        <taxon>Neoptera</taxon>
        <taxon>Endopterygota</taxon>
        <taxon>Diptera</taxon>
        <taxon>Nematocera</taxon>
        <taxon>Chironomoidea</taxon>
        <taxon>Chironomidae</taxon>
        <taxon>Chironominae</taxon>
        <taxon>Polypedilum</taxon>
        <taxon>Polypedilum</taxon>
    </lineage>
</organism>
<evidence type="ECO:0000256" key="12">
    <source>
        <dbReference type="RuleBase" id="RU351113"/>
    </source>
</evidence>
<comment type="function">
    <text evidence="9">Odorant receptor which mediates acceptance or avoidance behavior, depending on its substrates. The odorant receptor repertoire encodes a large collection of odor stimuli that vary widely in identity, intensity, and duration. May form a complex with Orco to form odorant-sensing units, providing sensitive and prolonged odorant signaling and calcium permeability.</text>
</comment>
<dbReference type="AlphaFoldDB" id="A0A9J6CMN0"/>
<evidence type="ECO:0000256" key="3">
    <source>
        <dbReference type="ARBA" id="ARBA00022692"/>
    </source>
</evidence>
<comment type="similarity">
    <text evidence="10">Belongs to the insect chemoreceptor superfamily. Heteromeric odorant receptor channel (TC 1.A.69) family. Or2a subfamily.</text>
</comment>
<dbReference type="Pfam" id="PF02949">
    <property type="entry name" value="7tm_6"/>
    <property type="match status" value="1"/>
</dbReference>
<dbReference type="PANTHER" id="PTHR21137">
    <property type="entry name" value="ODORANT RECEPTOR"/>
    <property type="match status" value="1"/>
</dbReference>
<dbReference type="GO" id="GO:0005886">
    <property type="term" value="C:plasma membrane"/>
    <property type="evidence" value="ECO:0007669"/>
    <property type="project" value="UniProtKB-SubCell"/>
</dbReference>
<feature type="transmembrane region" description="Helical" evidence="12">
    <location>
        <begin position="120"/>
        <end position="141"/>
    </location>
</feature>
<evidence type="ECO:0000256" key="10">
    <source>
        <dbReference type="ARBA" id="ARBA00037946"/>
    </source>
</evidence>
<dbReference type="InterPro" id="IPR004117">
    <property type="entry name" value="7tm6_olfct_rcpt"/>
</dbReference>
<name>A0A9J6CMN0_POLVA</name>
<comment type="subcellular location">
    <subcellularLocation>
        <location evidence="12">Cell membrane</location>
        <topology evidence="12">Multi-pass membrane protein</topology>
    </subcellularLocation>
    <subcellularLocation>
        <location evidence="1">Membrane</location>
        <topology evidence="1">Multi-pass membrane protein</topology>
    </subcellularLocation>
</comment>